<dbReference type="InterPro" id="IPR001138">
    <property type="entry name" value="Zn2Cys6_DnaBD"/>
</dbReference>
<dbReference type="Pfam" id="PF00172">
    <property type="entry name" value="Zn_clus"/>
    <property type="match status" value="1"/>
</dbReference>
<evidence type="ECO:0000256" key="6">
    <source>
        <dbReference type="SAM" id="MobiDB-lite"/>
    </source>
</evidence>
<organism evidence="8 9">
    <name type="scientific">Dactylonectria estremocensis</name>
    <dbReference type="NCBI Taxonomy" id="1079267"/>
    <lineage>
        <taxon>Eukaryota</taxon>
        <taxon>Fungi</taxon>
        <taxon>Dikarya</taxon>
        <taxon>Ascomycota</taxon>
        <taxon>Pezizomycotina</taxon>
        <taxon>Sordariomycetes</taxon>
        <taxon>Hypocreomycetidae</taxon>
        <taxon>Hypocreales</taxon>
        <taxon>Nectriaceae</taxon>
        <taxon>Dactylonectria</taxon>
    </lineage>
</organism>
<comment type="subcellular location">
    <subcellularLocation>
        <location evidence="1">Nucleus</location>
    </subcellularLocation>
</comment>
<feature type="region of interest" description="Disordered" evidence="6">
    <location>
        <begin position="89"/>
        <end position="119"/>
    </location>
</feature>
<evidence type="ECO:0000256" key="3">
    <source>
        <dbReference type="ARBA" id="ARBA00023125"/>
    </source>
</evidence>
<evidence type="ECO:0000259" key="7">
    <source>
        <dbReference type="PROSITE" id="PS50048"/>
    </source>
</evidence>
<dbReference type="EMBL" id="JAGMUU010000010">
    <property type="protein sequence ID" value="KAH7144134.1"/>
    <property type="molecule type" value="Genomic_DNA"/>
</dbReference>
<dbReference type="SMART" id="SM00066">
    <property type="entry name" value="GAL4"/>
    <property type="match status" value="1"/>
</dbReference>
<proteinExistence type="predicted"/>
<dbReference type="CDD" id="cd12148">
    <property type="entry name" value="fungal_TF_MHR"/>
    <property type="match status" value="1"/>
</dbReference>
<sequence>MNPSSPAHRPSQTAYTAPRSTACIPCQKQKVRCILENGTAPCQRCQRRRVACTFRKHVFQEDRQELHHRLGSALANDVKMIHQALNEMRRRESKPPLPPLQSSLLEQSDSDIRTPESPSRISVDIAESMLIEDDPIPQTVSDDIDRTPINSLYQITRLKSLSSQRIAAASDRPRNKRPHDIISKGLLEYSDAERLVQAYLSRSDHYLYGIASKYQDAEGIRRASRLLLTAICTVSALQDASASHQYRVCHAELRKLISEFIFTPAVDLEDLRGLVITSFWLSDMSWTVLGLGIRRALEVELQSSFGIVLAGTPSDTGTPRASVGQHELDSASERMRLWYWLYICDQHLSILYARTPTIRGQESTRNFDSYLSAIPESRCDQRLRSQVDLLRTLRSASDLFGVGGTQKIPPLFKAQMDSFNTQIDNWATTWLSCYTTHPIVGDYPAKAVSLHYHFAKLLICSHVFRGLKHDSAVDPIPDEFHDTAQMAVQCAKSIVNLSIQDPDVKAAFVGLPHYFHSMIAYACAFLIKTITMYRSHIEVDVEQTRGIILQVIQLCKTSPCGQHHLVHWIGQGLQTLLSNCLGVPPVNNTIEDRPVDLNWALMATTPGGSQDLGQPDGSSTLRAPDLIWDAARQATFINPAERFSDQWDGDNSYSPLEYQFGGISYPAEDFANAPVPLTGPQGHIEHYGLGLGLLR</sequence>
<evidence type="ECO:0000256" key="2">
    <source>
        <dbReference type="ARBA" id="ARBA00023015"/>
    </source>
</evidence>
<dbReference type="InterPro" id="IPR036864">
    <property type="entry name" value="Zn2-C6_fun-type_DNA-bd_sf"/>
</dbReference>
<dbReference type="PROSITE" id="PS50048">
    <property type="entry name" value="ZN2_CY6_FUNGAL_2"/>
    <property type="match status" value="1"/>
</dbReference>
<evidence type="ECO:0000256" key="5">
    <source>
        <dbReference type="ARBA" id="ARBA00023242"/>
    </source>
</evidence>
<evidence type="ECO:0000313" key="8">
    <source>
        <dbReference type="EMBL" id="KAH7144134.1"/>
    </source>
</evidence>
<keyword evidence="5" id="KW-0539">Nucleus</keyword>
<name>A0A9P9J4Z0_9HYPO</name>
<dbReference type="GO" id="GO:0008270">
    <property type="term" value="F:zinc ion binding"/>
    <property type="evidence" value="ECO:0007669"/>
    <property type="project" value="InterPro"/>
</dbReference>
<evidence type="ECO:0000313" key="9">
    <source>
        <dbReference type="Proteomes" id="UP000717696"/>
    </source>
</evidence>
<keyword evidence="3" id="KW-0238">DNA-binding</keyword>
<gene>
    <name evidence="8" type="ORF">B0J13DRAFT_554750</name>
</gene>
<reference evidence="8" key="1">
    <citation type="journal article" date="2021" name="Nat. Commun.">
        <title>Genetic determinants of endophytism in the Arabidopsis root mycobiome.</title>
        <authorList>
            <person name="Mesny F."/>
            <person name="Miyauchi S."/>
            <person name="Thiergart T."/>
            <person name="Pickel B."/>
            <person name="Atanasova L."/>
            <person name="Karlsson M."/>
            <person name="Huettel B."/>
            <person name="Barry K.W."/>
            <person name="Haridas S."/>
            <person name="Chen C."/>
            <person name="Bauer D."/>
            <person name="Andreopoulos W."/>
            <person name="Pangilinan J."/>
            <person name="LaButti K."/>
            <person name="Riley R."/>
            <person name="Lipzen A."/>
            <person name="Clum A."/>
            <person name="Drula E."/>
            <person name="Henrissat B."/>
            <person name="Kohler A."/>
            <person name="Grigoriev I.V."/>
            <person name="Martin F.M."/>
            <person name="Hacquard S."/>
        </authorList>
    </citation>
    <scope>NUCLEOTIDE SEQUENCE</scope>
    <source>
        <strain evidence="8">MPI-CAGE-AT-0021</strain>
    </source>
</reference>
<dbReference type="SUPFAM" id="SSF57701">
    <property type="entry name" value="Zn2/Cys6 DNA-binding domain"/>
    <property type="match status" value="1"/>
</dbReference>
<dbReference type="PANTHER" id="PTHR31845">
    <property type="entry name" value="FINGER DOMAIN PROTEIN, PUTATIVE-RELATED"/>
    <property type="match status" value="1"/>
</dbReference>
<keyword evidence="4" id="KW-0804">Transcription</keyword>
<accession>A0A9P9J4Z0</accession>
<keyword evidence="9" id="KW-1185">Reference proteome</keyword>
<dbReference type="GO" id="GO:0000976">
    <property type="term" value="F:transcription cis-regulatory region binding"/>
    <property type="evidence" value="ECO:0007669"/>
    <property type="project" value="TreeGrafter"/>
</dbReference>
<evidence type="ECO:0000256" key="4">
    <source>
        <dbReference type="ARBA" id="ARBA00023163"/>
    </source>
</evidence>
<dbReference type="GO" id="GO:0005634">
    <property type="term" value="C:nucleus"/>
    <property type="evidence" value="ECO:0007669"/>
    <property type="project" value="UniProtKB-SubCell"/>
</dbReference>
<dbReference type="Gene3D" id="4.10.240.10">
    <property type="entry name" value="Zn(2)-C6 fungal-type DNA-binding domain"/>
    <property type="match status" value="1"/>
</dbReference>
<dbReference type="PANTHER" id="PTHR31845:SF19">
    <property type="entry name" value="TRANSCRIPTION FACTOR DOMAIN-CONTAINING PROTEIN"/>
    <property type="match status" value="1"/>
</dbReference>
<dbReference type="GO" id="GO:0000981">
    <property type="term" value="F:DNA-binding transcription factor activity, RNA polymerase II-specific"/>
    <property type="evidence" value="ECO:0007669"/>
    <property type="project" value="InterPro"/>
</dbReference>
<dbReference type="OrthoDB" id="5057287at2759"/>
<evidence type="ECO:0000256" key="1">
    <source>
        <dbReference type="ARBA" id="ARBA00004123"/>
    </source>
</evidence>
<dbReference type="AlphaFoldDB" id="A0A9P9J4Z0"/>
<dbReference type="Proteomes" id="UP000717696">
    <property type="component" value="Unassembled WGS sequence"/>
</dbReference>
<comment type="caution">
    <text evidence="8">The sequence shown here is derived from an EMBL/GenBank/DDBJ whole genome shotgun (WGS) entry which is preliminary data.</text>
</comment>
<protein>
    <submittedName>
        <fullName evidence="8">Zn(II)2Cys6 transcription factor</fullName>
    </submittedName>
</protein>
<dbReference type="InterPro" id="IPR051089">
    <property type="entry name" value="prtT"/>
</dbReference>
<keyword evidence="2" id="KW-0805">Transcription regulation</keyword>
<feature type="domain" description="Zn(2)-C6 fungal-type" evidence="7">
    <location>
        <begin position="22"/>
        <end position="54"/>
    </location>
</feature>
<dbReference type="CDD" id="cd00067">
    <property type="entry name" value="GAL4"/>
    <property type="match status" value="1"/>
</dbReference>